<protein>
    <recommendedName>
        <fullName evidence="1">HicB-like antitoxin of toxin-antitoxin system domain-containing protein</fullName>
    </recommendedName>
</protein>
<comment type="caution">
    <text evidence="2">The sequence shown here is derived from an EMBL/GenBank/DDBJ whole genome shotgun (WGS) entry which is preliminary data.</text>
</comment>
<name>A0A8H2R0G1_9FIRM</name>
<dbReference type="InterPro" id="IPR031807">
    <property type="entry name" value="HicB-like"/>
</dbReference>
<dbReference type="RefSeq" id="WP_072470287.1">
    <property type="nucleotide sequence ID" value="NZ_CAACYI010000001.1"/>
</dbReference>
<evidence type="ECO:0000313" key="2">
    <source>
        <dbReference type="EMBL" id="VFB15658.1"/>
    </source>
</evidence>
<organism evidence="2 3">
    <name type="scientific">Urinicoccus massiliensis</name>
    <dbReference type="NCBI Taxonomy" id="1723382"/>
    <lineage>
        <taxon>Bacteria</taxon>
        <taxon>Bacillati</taxon>
        <taxon>Bacillota</taxon>
        <taxon>Tissierellia</taxon>
        <taxon>Tissierellales</taxon>
        <taxon>Peptoniphilaceae</taxon>
        <taxon>Urinicoccus</taxon>
    </lineage>
</organism>
<feature type="domain" description="HicB-like antitoxin of toxin-antitoxin system" evidence="1">
    <location>
        <begin position="5"/>
        <end position="130"/>
    </location>
</feature>
<dbReference type="Pfam" id="PF15919">
    <property type="entry name" value="HicB_lk_antitox"/>
    <property type="match status" value="1"/>
</dbReference>
<dbReference type="AlphaFoldDB" id="A0A8H2R0G1"/>
<evidence type="ECO:0000259" key="1">
    <source>
        <dbReference type="Pfam" id="PF15919"/>
    </source>
</evidence>
<dbReference type="InterPro" id="IPR035069">
    <property type="entry name" value="TTHA1013/TTHA0281-like"/>
</dbReference>
<dbReference type="SUPFAM" id="SSF143100">
    <property type="entry name" value="TTHA1013/TTHA0281-like"/>
    <property type="match status" value="1"/>
</dbReference>
<gene>
    <name evidence="2" type="ORF">NCTC13150_00157</name>
</gene>
<proteinExistence type="predicted"/>
<evidence type="ECO:0000313" key="3">
    <source>
        <dbReference type="Proteomes" id="UP000377798"/>
    </source>
</evidence>
<accession>A0A8H2R0G1</accession>
<dbReference type="Proteomes" id="UP000377798">
    <property type="component" value="Unassembled WGS sequence"/>
</dbReference>
<dbReference type="Gene3D" id="3.30.160.250">
    <property type="match status" value="1"/>
</dbReference>
<dbReference type="EMBL" id="CAACYI010000001">
    <property type="protein sequence ID" value="VFB15658.1"/>
    <property type="molecule type" value="Genomic_DNA"/>
</dbReference>
<reference evidence="2 3" key="1">
    <citation type="submission" date="2019-02" db="EMBL/GenBank/DDBJ databases">
        <authorList>
            <consortium name="Pathogen Informatics"/>
        </authorList>
    </citation>
    <scope>NUCLEOTIDE SEQUENCE [LARGE SCALE GENOMIC DNA]</scope>
    <source>
        <strain evidence="2 3">3012STDY7089603</strain>
    </source>
</reference>
<sequence>MFVTYPAIFYKNLEEEGYTVVFPDLQGCVTCGKDENESMHMAQDVLGTYLYEFYVDRKPMPSSSDIVNLTTKIDDEDKEYFSQKGSFLSLIGIDLAAYVKKVACKNVKKTLTIPSYLNEMGKNENINFSQVLTDALKAEFDID</sequence>
<keyword evidence="3" id="KW-1185">Reference proteome</keyword>